<keyword evidence="2" id="KW-1185">Reference proteome</keyword>
<dbReference type="Proteomes" id="UP000271098">
    <property type="component" value="Unassembled WGS sequence"/>
</dbReference>
<accession>A0A183EJS5</accession>
<reference evidence="1 2" key="2">
    <citation type="submission" date="2018-11" db="EMBL/GenBank/DDBJ databases">
        <authorList>
            <consortium name="Pathogen Informatics"/>
        </authorList>
    </citation>
    <scope>NUCLEOTIDE SEQUENCE [LARGE SCALE GENOMIC DNA]</scope>
</reference>
<organism evidence="3">
    <name type="scientific">Gongylonema pulchrum</name>
    <dbReference type="NCBI Taxonomy" id="637853"/>
    <lineage>
        <taxon>Eukaryota</taxon>
        <taxon>Metazoa</taxon>
        <taxon>Ecdysozoa</taxon>
        <taxon>Nematoda</taxon>
        <taxon>Chromadorea</taxon>
        <taxon>Rhabditida</taxon>
        <taxon>Spirurina</taxon>
        <taxon>Spiruromorpha</taxon>
        <taxon>Spiruroidea</taxon>
        <taxon>Gongylonematidae</taxon>
        <taxon>Gongylonema</taxon>
    </lineage>
</organism>
<protein>
    <submittedName>
        <fullName evidence="3">Relaxosome protein TraY</fullName>
    </submittedName>
</protein>
<gene>
    <name evidence="1" type="ORF">GPUH_LOCUS21216</name>
</gene>
<evidence type="ECO:0000313" key="3">
    <source>
        <dbReference type="WBParaSite" id="GPUH_0002124101-mRNA-1"/>
    </source>
</evidence>
<proteinExistence type="predicted"/>
<name>A0A183EJS5_9BILA</name>
<dbReference type="OrthoDB" id="5876073at2759"/>
<dbReference type="AlphaFoldDB" id="A0A183EJS5"/>
<evidence type="ECO:0000313" key="1">
    <source>
        <dbReference type="EMBL" id="VDN37779.1"/>
    </source>
</evidence>
<dbReference type="EMBL" id="UYRT01092089">
    <property type="protein sequence ID" value="VDN37779.1"/>
    <property type="molecule type" value="Genomic_DNA"/>
</dbReference>
<reference evidence="3" key="1">
    <citation type="submission" date="2016-06" db="UniProtKB">
        <authorList>
            <consortium name="WormBaseParasite"/>
        </authorList>
    </citation>
    <scope>IDENTIFICATION</scope>
</reference>
<dbReference type="WBParaSite" id="GPUH_0002124101-mRNA-1">
    <property type="protein sequence ID" value="GPUH_0002124101-mRNA-1"/>
    <property type="gene ID" value="GPUH_0002124101"/>
</dbReference>
<evidence type="ECO:0000313" key="2">
    <source>
        <dbReference type="Proteomes" id="UP000271098"/>
    </source>
</evidence>
<sequence>MRCVDVERAFQKALAVKVEENRDTKPLAEKQILKRSPSNDKYRCLPCDAECQRFLRNKKVADALNISESTAASGEASTVYSDFLKNQWKVNQKLIAEIECVFVELVQTLDAVSIGKCCIAAGRV</sequence>